<evidence type="ECO:0000256" key="5">
    <source>
        <dbReference type="PIRSR" id="PIRSR017617-1"/>
    </source>
</evidence>
<evidence type="ECO:0000259" key="6">
    <source>
        <dbReference type="Pfam" id="PF01212"/>
    </source>
</evidence>
<keyword evidence="4" id="KW-0456">Lyase</keyword>
<evidence type="ECO:0000256" key="2">
    <source>
        <dbReference type="ARBA" id="ARBA00006966"/>
    </source>
</evidence>
<dbReference type="STRING" id="1120995.SAMN02745245_00447"/>
<dbReference type="InterPro" id="IPR015424">
    <property type="entry name" value="PyrdxlP-dep_Trfase"/>
</dbReference>
<dbReference type="GO" id="GO:0008732">
    <property type="term" value="F:L-allo-threonine aldolase activity"/>
    <property type="evidence" value="ECO:0007669"/>
    <property type="project" value="TreeGrafter"/>
</dbReference>
<dbReference type="OrthoDB" id="9774495at2"/>
<proteinExistence type="inferred from homology"/>
<dbReference type="GO" id="GO:0005829">
    <property type="term" value="C:cytosol"/>
    <property type="evidence" value="ECO:0007669"/>
    <property type="project" value="TreeGrafter"/>
</dbReference>
<dbReference type="Gene3D" id="3.90.1150.10">
    <property type="entry name" value="Aspartate Aminotransferase, domain 1"/>
    <property type="match status" value="1"/>
</dbReference>
<dbReference type="EMBL" id="FQXI01000001">
    <property type="protein sequence ID" value="SHH04604.1"/>
    <property type="molecule type" value="Genomic_DNA"/>
</dbReference>
<organism evidence="7 8">
    <name type="scientific">Anaerosphaera aminiphila DSM 21120</name>
    <dbReference type="NCBI Taxonomy" id="1120995"/>
    <lineage>
        <taxon>Bacteria</taxon>
        <taxon>Bacillati</taxon>
        <taxon>Bacillota</taxon>
        <taxon>Tissierellia</taxon>
        <taxon>Tissierellales</taxon>
        <taxon>Peptoniphilaceae</taxon>
        <taxon>Anaerosphaera</taxon>
    </lineage>
</organism>
<evidence type="ECO:0000256" key="4">
    <source>
        <dbReference type="ARBA" id="ARBA00023239"/>
    </source>
</evidence>
<evidence type="ECO:0000313" key="7">
    <source>
        <dbReference type="EMBL" id="SHH04604.1"/>
    </source>
</evidence>
<dbReference type="NCBIfam" id="NF041359">
    <property type="entry name" value="GntG_guanitoxin"/>
    <property type="match status" value="1"/>
</dbReference>
<evidence type="ECO:0000256" key="3">
    <source>
        <dbReference type="ARBA" id="ARBA00022898"/>
    </source>
</evidence>
<feature type="modified residue" description="N6-(pyridoxal phosphate)lysine" evidence="5">
    <location>
        <position position="202"/>
    </location>
</feature>
<dbReference type="Pfam" id="PF01212">
    <property type="entry name" value="Beta_elim_lyase"/>
    <property type="match status" value="1"/>
</dbReference>
<accession>A0A1M5PS27</accession>
<dbReference type="GO" id="GO:0006567">
    <property type="term" value="P:L-threonine catabolic process"/>
    <property type="evidence" value="ECO:0007669"/>
    <property type="project" value="TreeGrafter"/>
</dbReference>
<dbReference type="PANTHER" id="PTHR48097">
    <property type="entry name" value="L-THREONINE ALDOLASE-RELATED"/>
    <property type="match status" value="1"/>
</dbReference>
<dbReference type="SUPFAM" id="SSF53383">
    <property type="entry name" value="PLP-dependent transferases"/>
    <property type="match status" value="1"/>
</dbReference>
<dbReference type="InterPro" id="IPR015421">
    <property type="entry name" value="PyrdxlP-dep_Trfase_major"/>
</dbReference>
<dbReference type="RefSeq" id="WP_073183293.1">
    <property type="nucleotide sequence ID" value="NZ_FQXI01000001.1"/>
</dbReference>
<protein>
    <submittedName>
        <fullName evidence="7">L-threonine aldolase</fullName>
    </submittedName>
</protein>
<gene>
    <name evidence="7" type="ORF">SAMN02745245_00447</name>
</gene>
<reference evidence="7 8" key="1">
    <citation type="submission" date="2016-11" db="EMBL/GenBank/DDBJ databases">
        <authorList>
            <person name="Jaros S."/>
            <person name="Januszkiewicz K."/>
            <person name="Wedrychowicz H."/>
        </authorList>
    </citation>
    <scope>NUCLEOTIDE SEQUENCE [LARGE SCALE GENOMIC DNA]</scope>
    <source>
        <strain evidence="7 8">DSM 21120</strain>
    </source>
</reference>
<comment type="similarity">
    <text evidence="2">Belongs to the threonine aldolase family.</text>
</comment>
<dbReference type="Proteomes" id="UP000184032">
    <property type="component" value="Unassembled WGS sequence"/>
</dbReference>
<feature type="domain" description="Aromatic amino acid beta-eliminating lyase/threonine aldolase" evidence="6">
    <location>
        <begin position="3"/>
        <end position="290"/>
    </location>
</feature>
<dbReference type="InterPro" id="IPR023603">
    <property type="entry name" value="Low_specificity_L-TA-like"/>
</dbReference>
<evidence type="ECO:0000313" key="8">
    <source>
        <dbReference type="Proteomes" id="UP000184032"/>
    </source>
</evidence>
<dbReference type="PIRSF" id="PIRSF017617">
    <property type="entry name" value="Thr_aldolase"/>
    <property type="match status" value="1"/>
</dbReference>
<dbReference type="InterPro" id="IPR015422">
    <property type="entry name" value="PyrdxlP-dep_Trfase_small"/>
</dbReference>
<sequence length="345" mass="38462">MIDLRSDTLSIPTREMLESIKIEDLGDSGRLDRFGRGEDRAVNELEDYACSLLEKERAVFFSSGTLANNAAILTHCKPEDKVLVDKIQHIYKTEKAVFSSKFGQLQPVFYNLDENGTPCLESLEKNLQGGNIKLLILENSHNFAGGTCIGLEKLREIHKLSKKHSVLIHMDGARIFNAAFSLKVDLREIVKYVDSVMFCLSKGLGAPMGSLLLGNSAFIGEVLEVKKILGGNMRQAGVIAAPGLYALKNNIGKLKMDNENAKYFGNMVKSNGKIRVQGNIETNIVMLDIEKTKLSTEEFCERAKEKGLYIRPVLENKVRLVFYSDISREDTIRAGEIILNLESEL</sequence>
<keyword evidence="3" id="KW-0663">Pyridoxal phosphate</keyword>
<dbReference type="FunFam" id="3.40.640.10:FF:000030">
    <property type="entry name" value="Low-specificity L-threonine aldolase"/>
    <property type="match status" value="1"/>
</dbReference>
<dbReference type="PANTHER" id="PTHR48097:SF9">
    <property type="entry name" value="L-THREONINE ALDOLASE"/>
    <property type="match status" value="1"/>
</dbReference>
<name>A0A1M5PS27_9FIRM</name>
<dbReference type="Gene3D" id="3.40.640.10">
    <property type="entry name" value="Type I PLP-dependent aspartate aminotransferase-like (Major domain)"/>
    <property type="match status" value="1"/>
</dbReference>
<keyword evidence="8" id="KW-1185">Reference proteome</keyword>
<dbReference type="GO" id="GO:0006545">
    <property type="term" value="P:glycine biosynthetic process"/>
    <property type="evidence" value="ECO:0007669"/>
    <property type="project" value="TreeGrafter"/>
</dbReference>
<dbReference type="AlphaFoldDB" id="A0A1M5PS27"/>
<evidence type="ECO:0000256" key="1">
    <source>
        <dbReference type="ARBA" id="ARBA00001933"/>
    </source>
</evidence>
<dbReference type="InterPro" id="IPR001597">
    <property type="entry name" value="ArAA_b-elim_lyase/Thr_aldolase"/>
</dbReference>
<comment type="cofactor">
    <cofactor evidence="1">
        <name>pyridoxal 5'-phosphate</name>
        <dbReference type="ChEBI" id="CHEBI:597326"/>
    </cofactor>
</comment>